<sequence>MPGTCAHCNKPSARARCSLCKVVYYCGRECQRLDFKTHKRTCRKVSSPPPPKFLSAPSFLSTPSPPRNPLNGTAITSSPARGRHLVSIKNLPSPGTTVLSEPPLIPPVLNRDHRGILCSSCFCPLPTSPLSRRYCSLACRDLNPYDEVEVRIIEHLKDPPSNVVLATRVILACKDSSTLKSSINSLIHDYVPSEDLYTALVQMVVSGLNSTGLCSGGSICGFTPQDIKDLFCRINQNSFTVSDPELQPLGVGMYGLASCINHSCSPNAVTSFDLSPASLPAISARTISPIRGGGEVTTSYIDITPPSSERRASLRRDYNFTCTCVSCSSPELPALASLRSDLVRSRGEVEEMLEGGRYQEALTALRPTPGMWEALTPEYFPVKGLELLKLAKLEASFGDMGRAAEMRVKGEEIFKVCYGAGSANFEKIMKATLG</sequence>
<organism evidence="8 9">
    <name type="scientific">Triparma columacea</name>
    <dbReference type="NCBI Taxonomy" id="722753"/>
    <lineage>
        <taxon>Eukaryota</taxon>
        <taxon>Sar</taxon>
        <taxon>Stramenopiles</taxon>
        <taxon>Ochrophyta</taxon>
        <taxon>Bolidophyceae</taxon>
        <taxon>Parmales</taxon>
        <taxon>Triparmaceae</taxon>
        <taxon>Triparma</taxon>
    </lineage>
</organism>
<proteinExistence type="predicted"/>
<dbReference type="PANTHER" id="PTHR12197:SF251">
    <property type="entry name" value="EG:BACR7C10.4 PROTEIN"/>
    <property type="match status" value="1"/>
</dbReference>
<dbReference type="SUPFAM" id="SSF82199">
    <property type="entry name" value="SET domain"/>
    <property type="match status" value="1"/>
</dbReference>
<dbReference type="EMBL" id="BRYA01000875">
    <property type="protein sequence ID" value="GMI34707.1"/>
    <property type="molecule type" value="Genomic_DNA"/>
</dbReference>
<name>A0A9W7L5Y9_9STRA</name>
<feature type="domain" description="SET" evidence="6">
    <location>
        <begin position="71"/>
        <end position="301"/>
    </location>
</feature>
<dbReference type="PROSITE" id="PS50865">
    <property type="entry name" value="ZF_MYND_2"/>
    <property type="match status" value="1"/>
</dbReference>
<evidence type="ECO:0000259" key="7">
    <source>
        <dbReference type="PROSITE" id="PS50865"/>
    </source>
</evidence>
<dbReference type="PANTHER" id="PTHR12197">
    <property type="entry name" value="HISTONE-LYSINE N-METHYLTRANSFERASE SMYD"/>
    <property type="match status" value="1"/>
</dbReference>
<dbReference type="Gene3D" id="1.10.220.160">
    <property type="match status" value="1"/>
</dbReference>
<feature type="domain" description="MYND-type" evidence="7">
    <location>
        <begin position="5"/>
        <end position="42"/>
    </location>
</feature>
<dbReference type="Proteomes" id="UP001165065">
    <property type="component" value="Unassembled WGS sequence"/>
</dbReference>
<dbReference type="Gene3D" id="2.170.270.10">
    <property type="entry name" value="SET domain"/>
    <property type="match status" value="1"/>
</dbReference>
<reference evidence="9" key="1">
    <citation type="journal article" date="2023" name="Commun. Biol.">
        <title>Genome analysis of Parmales, the sister group of diatoms, reveals the evolutionary specialization of diatoms from phago-mixotrophs to photoautotrophs.</title>
        <authorList>
            <person name="Ban H."/>
            <person name="Sato S."/>
            <person name="Yoshikawa S."/>
            <person name="Yamada K."/>
            <person name="Nakamura Y."/>
            <person name="Ichinomiya M."/>
            <person name="Sato N."/>
            <person name="Blanc-Mathieu R."/>
            <person name="Endo H."/>
            <person name="Kuwata A."/>
            <person name="Ogata H."/>
        </authorList>
    </citation>
    <scope>NUCLEOTIDE SEQUENCE [LARGE SCALE GENOMIC DNA]</scope>
</reference>
<evidence type="ECO:0000256" key="1">
    <source>
        <dbReference type="ARBA" id="ARBA00022723"/>
    </source>
</evidence>
<keyword evidence="3" id="KW-0862">Zinc</keyword>
<dbReference type="SUPFAM" id="SSF144232">
    <property type="entry name" value="HIT/MYND zinc finger-like"/>
    <property type="match status" value="1"/>
</dbReference>
<dbReference type="Gene3D" id="6.10.140.2220">
    <property type="match status" value="2"/>
</dbReference>
<evidence type="ECO:0000256" key="3">
    <source>
        <dbReference type="ARBA" id="ARBA00022833"/>
    </source>
</evidence>
<dbReference type="Pfam" id="PF00856">
    <property type="entry name" value="SET"/>
    <property type="match status" value="1"/>
</dbReference>
<dbReference type="InterPro" id="IPR050869">
    <property type="entry name" value="H3K4_H4K5_MeTrfase"/>
</dbReference>
<dbReference type="InterPro" id="IPR002893">
    <property type="entry name" value="Znf_MYND"/>
</dbReference>
<dbReference type="GO" id="GO:0005634">
    <property type="term" value="C:nucleus"/>
    <property type="evidence" value="ECO:0007669"/>
    <property type="project" value="TreeGrafter"/>
</dbReference>
<keyword evidence="1" id="KW-0479">Metal-binding</keyword>
<dbReference type="OrthoDB" id="199624at2759"/>
<dbReference type="InterPro" id="IPR001214">
    <property type="entry name" value="SET_dom"/>
</dbReference>
<dbReference type="PROSITE" id="PS01360">
    <property type="entry name" value="ZF_MYND_1"/>
    <property type="match status" value="1"/>
</dbReference>
<evidence type="ECO:0000256" key="5">
    <source>
        <dbReference type="SAM" id="MobiDB-lite"/>
    </source>
</evidence>
<dbReference type="SMART" id="SM00317">
    <property type="entry name" value="SET"/>
    <property type="match status" value="1"/>
</dbReference>
<protein>
    <recommendedName>
        <fullName evidence="10">Suppressor of anucleate metulae protein B</fullName>
    </recommendedName>
</protein>
<evidence type="ECO:0000313" key="9">
    <source>
        <dbReference type="Proteomes" id="UP001165065"/>
    </source>
</evidence>
<dbReference type="GO" id="GO:0008270">
    <property type="term" value="F:zinc ion binding"/>
    <property type="evidence" value="ECO:0007669"/>
    <property type="project" value="UniProtKB-KW"/>
</dbReference>
<dbReference type="PROSITE" id="PS50280">
    <property type="entry name" value="SET"/>
    <property type="match status" value="1"/>
</dbReference>
<evidence type="ECO:0000256" key="2">
    <source>
        <dbReference type="ARBA" id="ARBA00022771"/>
    </source>
</evidence>
<evidence type="ECO:0000259" key="6">
    <source>
        <dbReference type="PROSITE" id="PS50280"/>
    </source>
</evidence>
<dbReference type="Pfam" id="PF01753">
    <property type="entry name" value="zf-MYND"/>
    <property type="match status" value="1"/>
</dbReference>
<evidence type="ECO:0008006" key="10">
    <source>
        <dbReference type="Google" id="ProtNLM"/>
    </source>
</evidence>
<evidence type="ECO:0000313" key="8">
    <source>
        <dbReference type="EMBL" id="GMI34707.1"/>
    </source>
</evidence>
<comment type="caution">
    <text evidence="8">The sequence shown here is derived from an EMBL/GenBank/DDBJ whole genome shotgun (WGS) entry which is preliminary data.</text>
</comment>
<evidence type="ECO:0000256" key="4">
    <source>
        <dbReference type="PROSITE-ProRule" id="PRU00134"/>
    </source>
</evidence>
<accession>A0A9W7L5Y9</accession>
<dbReference type="InterPro" id="IPR046341">
    <property type="entry name" value="SET_dom_sf"/>
</dbReference>
<feature type="region of interest" description="Disordered" evidence="5">
    <location>
        <begin position="41"/>
        <end position="74"/>
    </location>
</feature>
<gene>
    <name evidence="8" type="ORF">TrCOL_g11710</name>
</gene>
<keyword evidence="2 4" id="KW-0863">Zinc-finger</keyword>
<keyword evidence="9" id="KW-1185">Reference proteome</keyword>
<dbReference type="AlphaFoldDB" id="A0A9W7L5Y9"/>